<dbReference type="PANTHER" id="PTHR14324">
    <property type="entry name" value="CONDENSIN-2 COMPLEX SUBUNIT H2"/>
    <property type="match status" value="1"/>
</dbReference>
<feature type="compositionally biased region" description="Acidic residues" evidence="4">
    <location>
        <begin position="502"/>
        <end position="514"/>
    </location>
</feature>
<dbReference type="GO" id="GO:0003682">
    <property type="term" value="F:chromatin binding"/>
    <property type="evidence" value="ECO:0007669"/>
    <property type="project" value="TreeGrafter"/>
</dbReference>
<keyword evidence="8" id="KW-1185">Reference proteome</keyword>
<evidence type="ECO:0000256" key="4">
    <source>
        <dbReference type="SAM" id="MobiDB-lite"/>
    </source>
</evidence>
<dbReference type="GO" id="GO:0005634">
    <property type="term" value="C:nucleus"/>
    <property type="evidence" value="ECO:0007669"/>
    <property type="project" value="UniProtKB-SubCell"/>
</dbReference>
<accession>A0A3P6R3C6</accession>
<feature type="region of interest" description="Disordered" evidence="4">
    <location>
        <begin position="434"/>
        <end position="458"/>
    </location>
</feature>
<feature type="compositionally biased region" description="Acidic residues" evidence="4">
    <location>
        <begin position="237"/>
        <end position="246"/>
    </location>
</feature>
<comment type="subcellular location">
    <subcellularLocation>
        <location evidence="1">Nucleus</location>
    </subcellularLocation>
</comment>
<comment type="similarity">
    <text evidence="2">Belongs to the CND2 H2 (condensin-2 subunit 2) family.</text>
</comment>
<feature type="region of interest" description="Disordered" evidence="4">
    <location>
        <begin position="229"/>
        <end position="249"/>
    </location>
</feature>
<dbReference type="Proteomes" id="UP000267096">
    <property type="component" value="Unassembled WGS sequence"/>
</dbReference>
<dbReference type="GO" id="GO:0051306">
    <property type="term" value="P:mitotic sister chromatid separation"/>
    <property type="evidence" value="ECO:0007669"/>
    <property type="project" value="TreeGrafter"/>
</dbReference>
<feature type="compositionally biased region" description="Basic and acidic residues" evidence="4">
    <location>
        <begin position="624"/>
        <end position="639"/>
    </location>
</feature>
<name>A0A3P6R3C6_ANISI</name>
<evidence type="ECO:0000259" key="6">
    <source>
        <dbReference type="Pfam" id="PF16858"/>
    </source>
</evidence>
<evidence type="ECO:0000313" key="8">
    <source>
        <dbReference type="Proteomes" id="UP000267096"/>
    </source>
</evidence>
<evidence type="ECO:0000259" key="5">
    <source>
        <dbReference type="Pfam" id="PF06278"/>
    </source>
</evidence>
<proteinExistence type="inferred from homology"/>
<feature type="domain" description="Condensin II complex subunit H2 N-terminal" evidence="5">
    <location>
        <begin position="182"/>
        <end position="244"/>
    </location>
</feature>
<dbReference type="Pfam" id="PF16858">
    <property type="entry name" value="CNDH2_C"/>
    <property type="match status" value="1"/>
</dbReference>
<evidence type="ECO:0000256" key="2">
    <source>
        <dbReference type="ARBA" id="ARBA00007844"/>
    </source>
</evidence>
<evidence type="ECO:0000313" key="7">
    <source>
        <dbReference type="EMBL" id="VDK57442.1"/>
    </source>
</evidence>
<evidence type="ECO:0000256" key="3">
    <source>
        <dbReference type="ARBA" id="ARBA00023242"/>
    </source>
</evidence>
<keyword evidence="3" id="KW-0539">Nucleus</keyword>
<dbReference type="InterPro" id="IPR031739">
    <property type="entry name" value="Ncaph2"/>
</dbReference>
<sequence length="872" mass="99880">MLQKFSSKSPLAQYIMKQCREHQLTQKIMCKAPDEMEHLASTYRHYLQSTRRSKELHERYHVTWRTFSRAERQFSRLEIAGKTQMIRLKNDAHSFWSSHMAEITSRYAYLLQPVRDLAKNWDIDIIAYLAECVERYFCIKFSSQFFKKHQQISFGIVSQSLFHHQIKKFSSILQENANDENEADEKHHFNFPEAGLLIQSTSDVYSRKVEYVFELALGFSDQVRLQKGKNRNAGAQEGDDDDDAEAAFDSHPADPCDLIDFTTLRPQQAKSLQHKSDSSVPSTFPVLPLSMMRLAEFEKSSVTLYARRNNKELIGRKDDFKINTAFVHDTVSFFTTASLVLSLDISAVNVVIIISNGVIIASQNLNTLSSLSPHCEIHASCCLLLDLVNEKLLDQFDAVNADETEATMMPEHMEVDGDDNTIRNNNELAAIRPDENVQTNDGADRERGRSSAVIENDRRATGDNDVALVVETGADGTVLFTNTAQREQLKELDGDSCGQWSDGDDGDQFDDGDDISDINARVEIEEFDMIQNCGRQRIPLKEMKITSNVDQRLKKKCRERAKLGIGTTESILEYWYDCLYGKRQKKQYMKINLVKSSRSTMNFIASWIIERHKKRAKSSAAERVALRDKPDDQRGKAGRESLNLNNYEDGAFLSDDDGDGGDAFENEEEQNVEAKWAFVKKFVSRHSLRFEAGGNVNESFADGLNDDDIHAQYAFGNVYNDRRTNTNDITLAAISNEMTFDEILKCYMQKYWAASEETTSKLCQRVQKWETKLLPILEEEERRREFSIHEYGSEILNAFKDIGQTISFEELMKRKPWFECCRYLLSVLMLANTGNLSLKVENDSIDEPNGLNLTLLKRKRHHEVFDDADAMI</sequence>
<gene>
    <name evidence="7" type="ORF">ASIM_LOCUS16319</name>
</gene>
<organism evidence="7 8">
    <name type="scientific">Anisakis simplex</name>
    <name type="common">Herring worm</name>
    <dbReference type="NCBI Taxonomy" id="6269"/>
    <lineage>
        <taxon>Eukaryota</taxon>
        <taxon>Metazoa</taxon>
        <taxon>Ecdysozoa</taxon>
        <taxon>Nematoda</taxon>
        <taxon>Chromadorea</taxon>
        <taxon>Rhabditida</taxon>
        <taxon>Spirurina</taxon>
        <taxon>Ascaridomorpha</taxon>
        <taxon>Ascaridoidea</taxon>
        <taxon>Anisakidae</taxon>
        <taxon>Anisakis</taxon>
        <taxon>Anisakis simplex complex</taxon>
    </lineage>
</organism>
<dbReference type="GO" id="GO:0000796">
    <property type="term" value="C:condensin complex"/>
    <property type="evidence" value="ECO:0007669"/>
    <property type="project" value="TreeGrafter"/>
</dbReference>
<dbReference type="AlphaFoldDB" id="A0A3P6R3C6"/>
<dbReference type="EMBL" id="UYRR01032983">
    <property type="protein sequence ID" value="VDK57442.1"/>
    <property type="molecule type" value="Genomic_DNA"/>
</dbReference>
<dbReference type="PANTHER" id="PTHR14324:SF3">
    <property type="entry name" value="CONDENSIN-2 COMPLEX SUBUNIT H2"/>
    <property type="match status" value="1"/>
</dbReference>
<feature type="region of interest" description="Disordered" evidence="4">
    <location>
        <begin position="619"/>
        <end position="640"/>
    </location>
</feature>
<feature type="region of interest" description="Disordered" evidence="4">
    <location>
        <begin position="491"/>
        <end position="514"/>
    </location>
</feature>
<protein>
    <submittedName>
        <fullName evidence="7">Uncharacterized protein</fullName>
    </submittedName>
</protein>
<evidence type="ECO:0000256" key="1">
    <source>
        <dbReference type="ARBA" id="ARBA00004123"/>
    </source>
</evidence>
<dbReference type="InterPro" id="IPR009378">
    <property type="entry name" value="H2_N"/>
</dbReference>
<reference evidence="7 8" key="1">
    <citation type="submission" date="2018-11" db="EMBL/GenBank/DDBJ databases">
        <authorList>
            <consortium name="Pathogen Informatics"/>
        </authorList>
    </citation>
    <scope>NUCLEOTIDE SEQUENCE [LARGE SCALE GENOMIC DNA]</scope>
</reference>
<dbReference type="OrthoDB" id="10038475at2759"/>
<feature type="domain" description="Condensin-2 complex subunit H2 C-terminal" evidence="6">
    <location>
        <begin position="739"/>
        <end position="865"/>
    </location>
</feature>
<dbReference type="Pfam" id="PF06278">
    <property type="entry name" value="CNDH2_N"/>
    <property type="match status" value="1"/>
</dbReference>
<dbReference type="GO" id="GO:0010032">
    <property type="term" value="P:meiotic chromosome condensation"/>
    <property type="evidence" value="ECO:0007669"/>
    <property type="project" value="TreeGrafter"/>
</dbReference>
<dbReference type="InterPro" id="IPR031737">
    <property type="entry name" value="CNDH2_C"/>
</dbReference>
<feature type="compositionally biased region" description="Basic and acidic residues" evidence="4">
    <location>
        <begin position="442"/>
        <end position="458"/>
    </location>
</feature>